<sequence>MITLIKAFLILYLLIPYFEYSDFIINKIAKFLIMKIEIKSGNVEYNGIYNRVSYTKKEWIIDNSDFYSGYKGLFFNNKERCYYLSKNDILISNEKKKIRIKSITEEIFKVEDNYYVSYKSDILKKLSNMKKVDGFRLLNKPDHAVLLFPLTVIIFVLLGAWFFKPHFHNSFRGYYSKIDCGIAIQSTGLQIDGDTVFVDGAIYKLNEVTMQILDNEKNVVGTFDKKGIVIKNKTGKDSYYIKY</sequence>
<organism evidence="2 3">
    <name type="scientific">Streptococcus mitis 29/42</name>
    <dbReference type="NCBI Taxonomy" id="1340486"/>
    <lineage>
        <taxon>Bacteria</taxon>
        <taxon>Bacillati</taxon>
        <taxon>Bacillota</taxon>
        <taxon>Bacilli</taxon>
        <taxon>Lactobacillales</taxon>
        <taxon>Streptococcaceae</taxon>
        <taxon>Streptococcus</taxon>
        <taxon>Streptococcus mitis group</taxon>
    </lineage>
</organism>
<evidence type="ECO:0000313" key="2">
    <source>
        <dbReference type="EMBL" id="EPR94074.1"/>
    </source>
</evidence>
<keyword evidence="1" id="KW-1133">Transmembrane helix</keyword>
<name>S7YSB3_STRMT</name>
<gene>
    <name evidence="2" type="ORF">M060_06795</name>
</gene>
<keyword evidence="1" id="KW-0812">Transmembrane</keyword>
<protein>
    <submittedName>
        <fullName evidence="2">Uncharacterized protein</fullName>
    </submittedName>
</protein>
<reference evidence="2 3" key="1">
    <citation type="submission" date="2013-06" db="EMBL/GenBank/DDBJ databases">
        <title>Genome sequencing of Streptococcus mitis strains.</title>
        <authorList>
            <person name="Ikryannikova L.N."/>
            <person name="Ilina E.N."/>
            <person name="Kostryukova E.S."/>
            <person name="Semashko T.A."/>
            <person name="Savinova T.A."/>
            <person name="Karpova I.Y."/>
            <person name="Larin A.K."/>
            <person name="Ischenko D.S."/>
            <person name="Dubovickaya V.A."/>
            <person name="Sidorenko S.V."/>
            <person name="Govorun V.M."/>
        </authorList>
    </citation>
    <scope>NUCLEOTIDE SEQUENCE [LARGE SCALE GENOMIC DNA]</scope>
    <source>
        <strain evidence="2 3">29/42</strain>
    </source>
</reference>
<evidence type="ECO:0000256" key="1">
    <source>
        <dbReference type="SAM" id="Phobius"/>
    </source>
</evidence>
<comment type="caution">
    <text evidence="2">The sequence shown here is derived from an EMBL/GenBank/DDBJ whole genome shotgun (WGS) entry which is preliminary data.</text>
</comment>
<keyword evidence="1" id="KW-0472">Membrane</keyword>
<dbReference type="PATRIC" id="fig|1340486.4.peg.1447"/>
<dbReference type="Proteomes" id="UP000014973">
    <property type="component" value="Unassembled WGS sequence"/>
</dbReference>
<feature type="transmembrane region" description="Helical" evidence="1">
    <location>
        <begin position="144"/>
        <end position="163"/>
    </location>
</feature>
<accession>S7YSB3</accession>
<proteinExistence type="predicted"/>
<evidence type="ECO:0000313" key="3">
    <source>
        <dbReference type="Proteomes" id="UP000014973"/>
    </source>
</evidence>
<dbReference type="EMBL" id="ATAB01000009">
    <property type="protein sequence ID" value="EPR94074.1"/>
    <property type="molecule type" value="Genomic_DNA"/>
</dbReference>
<dbReference type="AlphaFoldDB" id="S7YSB3"/>